<evidence type="ECO:0000256" key="20">
    <source>
        <dbReference type="SAM" id="Coils"/>
    </source>
</evidence>
<dbReference type="GO" id="GO:0160106">
    <property type="term" value="F:tRNA (adenine(9)-N1)-methyltransferase activity"/>
    <property type="evidence" value="ECO:0007669"/>
    <property type="project" value="UniProtKB-EC"/>
</dbReference>
<dbReference type="GO" id="GO:0070131">
    <property type="term" value="P:positive regulation of mitochondrial translation"/>
    <property type="evidence" value="ECO:0007669"/>
    <property type="project" value="TreeGrafter"/>
</dbReference>
<dbReference type="PROSITE" id="PS51675">
    <property type="entry name" value="SAM_MT_TRM10"/>
    <property type="match status" value="1"/>
</dbReference>
<dbReference type="GO" id="GO:0097745">
    <property type="term" value="P:mitochondrial tRNA 5'-end processing"/>
    <property type="evidence" value="ECO:0007669"/>
    <property type="project" value="TreeGrafter"/>
</dbReference>
<keyword evidence="7" id="KW-0949">S-adenosyl-L-methionine</keyword>
<evidence type="ECO:0000256" key="3">
    <source>
        <dbReference type="ARBA" id="ARBA00012797"/>
    </source>
</evidence>
<keyword evidence="6" id="KW-0808">Transferase</keyword>
<dbReference type="CTD" id="54931"/>
<dbReference type="GO" id="GO:0005739">
    <property type="term" value="C:mitochondrion"/>
    <property type="evidence" value="ECO:0007669"/>
    <property type="project" value="UniProtKB-SubCell"/>
</dbReference>
<dbReference type="GO" id="GO:0032259">
    <property type="term" value="P:methylation"/>
    <property type="evidence" value="ECO:0007669"/>
    <property type="project" value="UniProtKB-KW"/>
</dbReference>
<comment type="catalytic activity">
    <reaction evidence="19">
        <text>an adenosine in mRNA + S-adenosyl-L-methionine = an N(1)-methyladenosine in mRNA + S-adenosyl-L-homocysteine + H(+)</text>
        <dbReference type="Rhea" id="RHEA:55392"/>
        <dbReference type="Rhea" id="RHEA-COMP:12414"/>
        <dbReference type="Rhea" id="RHEA-COMP:12415"/>
        <dbReference type="ChEBI" id="CHEBI:15378"/>
        <dbReference type="ChEBI" id="CHEBI:57856"/>
        <dbReference type="ChEBI" id="CHEBI:59789"/>
        <dbReference type="ChEBI" id="CHEBI:74411"/>
        <dbReference type="ChEBI" id="CHEBI:74491"/>
    </reaction>
</comment>
<keyword evidence="8" id="KW-0819">tRNA processing</keyword>
<keyword evidence="10 20" id="KW-0175">Coiled coil</keyword>
<evidence type="ECO:0000256" key="8">
    <source>
        <dbReference type="ARBA" id="ARBA00022694"/>
    </source>
</evidence>
<dbReference type="GO" id="GO:0000049">
    <property type="term" value="F:tRNA binding"/>
    <property type="evidence" value="ECO:0007669"/>
    <property type="project" value="TreeGrafter"/>
</dbReference>
<name>A0A9F2QWV9_PYTBI</name>
<evidence type="ECO:0000256" key="13">
    <source>
        <dbReference type="ARBA" id="ARBA00029803"/>
    </source>
</evidence>
<reference evidence="23" key="1">
    <citation type="submission" date="2023-09" db="UniProtKB">
        <authorList>
            <consortium name="RefSeq"/>
        </authorList>
    </citation>
    <scope>IDENTIFICATION</scope>
    <source>
        <tissue evidence="23 24">Liver</tissue>
    </source>
</reference>
<dbReference type="OrthoDB" id="9976048at2759"/>
<dbReference type="EC" id="2.1.1.221" evidence="3"/>
<evidence type="ECO:0000256" key="7">
    <source>
        <dbReference type="ARBA" id="ARBA00022691"/>
    </source>
</evidence>
<dbReference type="InterPro" id="IPR025812">
    <property type="entry name" value="Trm10_C_MTase_dom"/>
</dbReference>
<feature type="coiled-coil region" evidence="20">
    <location>
        <begin position="128"/>
        <end position="163"/>
    </location>
</feature>
<evidence type="ECO:0000256" key="19">
    <source>
        <dbReference type="ARBA" id="ARBA00048481"/>
    </source>
</evidence>
<evidence type="ECO:0000256" key="18">
    <source>
        <dbReference type="ARBA" id="ARBA00048434"/>
    </source>
</evidence>
<keyword evidence="5 23" id="KW-0489">Methyltransferase</keyword>
<evidence type="ECO:0000256" key="11">
    <source>
        <dbReference type="ARBA" id="ARBA00023128"/>
    </source>
</evidence>
<dbReference type="InterPro" id="IPR038459">
    <property type="entry name" value="MT_TRM10-typ_sf"/>
</dbReference>
<dbReference type="EC" id="2.1.1.218" evidence="2"/>
<evidence type="ECO:0000313" key="22">
    <source>
        <dbReference type="Proteomes" id="UP000695026"/>
    </source>
</evidence>
<evidence type="ECO:0000259" key="21">
    <source>
        <dbReference type="PROSITE" id="PS51675"/>
    </source>
</evidence>
<dbReference type="GeneID" id="103052754"/>
<evidence type="ECO:0000256" key="14">
    <source>
        <dbReference type="ARBA" id="ARBA00030623"/>
    </source>
</evidence>
<comment type="catalytic activity">
    <reaction evidence="18">
        <text>guanosine(9) in tRNA + S-adenosyl-L-methionine = N(1)-methylguanosine(9) in tRNA + S-adenosyl-L-homocysteine + H(+)</text>
        <dbReference type="Rhea" id="RHEA:43156"/>
        <dbReference type="Rhea" id="RHEA-COMP:10367"/>
        <dbReference type="Rhea" id="RHEA-COMP:10368"/>
        <dbReference type="ChEBI" id="CHEBI:15378"/>
        <dbReference type="ChEBI" id="CHEBI:57856"/>
        <dbReference type="ChEBI" id="CHEBI:59789"/>
        <dbReference type="ChEBI" id="CHEBI:73542"/>
        <dbReference type="ChEBI" id="CHEBI:74269"/>
        <dbReference type="EC" id="2.1.1.221"/>
    </reaction>
</comment>
<dbReference type="KEGG" id="pbi:103052754"/>
<dbReference type="CDD" id="cd18102">
    <property type="entry name" value="Trm10_MRRP1"/>
    <property type="match status" value="1"/>
</dbReference>
<dbReference type="RefSeq" id="XP_025023095.1">
    <property type="nucleotide sequence ID" value="XM_025167327.1"/>
</dbReference>
<dbReference type="GO" id="GO:0052905">
    <property type="term" value="F:tRNA (guanosine(9)-N1)-methyltransferase activity"/>
    <property type="evidence" value="ECO:0007669"/>
    <property type="project" value="UniProtKB-EC"/>
</dbReference>
<sequence>MHLLNIIRRSAFKFIAPKMTKYGLFLTVPSKISTCRTLMMIYLNKNISKNVDENINLDEWKSVVLAGLEKEAFERASSEEEPNIVAIKEFIEMSRRLGNAAPEKITEEQLKKLIEYPSNTSRNKYLAFLALKEMKKNAAQEKKKKQKEEREELRKTMENVGESALTNRLLRCIWTSSMDVTYNWKVVQAMRFGQPLVFDMDYNDMSEREMQNTVKQMMECEGANRRAIEPFHLYYCNLKEDGPYHKEFIRRYGDAWDNLLVTVTEKSYAEIFPRDQIVYLTSDSPNVMETFDHNKIYIIGSLVDKTIRKGVSLARAKRLKLATAQLPLERYFNWKTGAKVLTLDQMMMILVTLKNTGNWKEALEFVPKRKHEGFIDPSLQQYIHTQKNRKIYERTLKKRQLVEELSRKQLWNGLWEE</sequence>
<organism evidence="23">
    <name type="scientific">Python bivittatus</name>
    <name type="common">Burmese python</name>
    <name type="synonym">Python molurus bivittatus</name>
    <dbReference type="NCBI Taxonomy" id="176946"/>
    <lineage>
        <taxon>Eukaryota</taxon>
        <taxon>Metazoa</taxon>
        <taxon>Chordata</taxon>
        <taxon>Craniata</taxon>
        <taxon>Vertebrata</taxon>
        <taxon>Euteleostomi</taxon>
        <taxon>Lepidosauria</taxon>
        <taxon>Squamata</taxon>
        <taxon>Bifurcata</taxon>
        <taxon>Unidentata</taxon>
        <taxon>Episquamata</taxon>
        <taxon>Toxicofera</taxon>
        <taxon>Serpentes</taxon>
        <taxon>Henophidia</taxon>
        <taxon>Pythonidae</taxon>
        <taxon>Python</taxon>
    </lineage>
</organism>
<keyword evidence="22" id="KW-1185">Reference proteome</keyword>
<keyword evidence="9" id="KW-0809">Transit peptide</keyword>
<evidence type="ECO:0000256" key="17">
    <source>
        <dbReference type="ARBA" id="ARBA00048278"/>
    </source>
</evidence>
<dbReference type="PANTHER" id="PTHR13563:SF5">
    <property type="entry name" value="TRNA METHYLTRANSFERASE 10 HOMOLOG C"/>
    <property type="match status" value="1"/>
</dbReference>
<evidence type="ECO:0000256" key="5">
    <source>
        <dbReference type="ARBA" id="ARBA00022603"/>
    </source>
</evidence>
<evidence type="ECO:0000256" key="1">
    <source>
        <dbReference type="ARBA" id="ARBA00004173"/>
    </source>
</evidence>
<dbReference type="RefSeq" id="XP_007429342.1">
    <property type="nucleotide sequence ID" value="XM_007429280.3"/>
</dbReference>
<feature type="domain" description="SAM-dependent MTase TRM10-type" evidence="21">
    <location>
        <begin position="182"/>
        <end position="373"/>
    </location>
</feature>
<dbReference type="FunFam" id="3.40.1280.30:FF:000003">
    <property type="entry name" value="tRNA methyltransferase 10C, mitochondrial RNase P subunit"/>
    <property type="match status" value="1"/>
</dbReference>
<protein>
    <recommendedName>
        <fullName evidence="4">tRNA methyltransferase 10 homolog C</fullName>
        <ecNumber evidence="2">2.1.1.218</ecNumber>
        <ecNumber evidence="3">2.1.1.221</ecNumber>
    </recommendedName>
    <alternativeName>
        <fullName evidence="14">Mitochondrial ribonuclease P protein 1</fullName>
    </alternativeName>
    <alternativeName>
        <fullName evidence="13">RNA (guanine-9-)-methyltransferase domain-containing protein 1</fullName>
    </alternativeName>
    <alternativeName>
        <fullName evidence="15">mRNA methyladenosine-N(1)-methyltransferase</fullName>
    </alternativeName>
    <alternativeName>
        <fullName evidence="16">tRNA (adenine(9)-N(1))-methyltransferase</fullName>
    </alternativeName>
    <alternativeName>
        <fullName evidence="12">tRNA (guanine(9)-N(1))-methyltransferase</fullName>
    </alternativeName>
</protein>
<gene>
    <name evidence="23 24" type="primary">TRMT10C</name>
</gene>
<dbReference type="PANTHER" id="PTHR13563">
    <property type="entry name" value="TRNA (GUANINE-9-) METHYLTRANSFERASE"/>
    <property type="match status" value="1"/>
</dbReference>
<dbReference type="Gene3D" id="3.40.1280.30">
    <property type="match status" value="1"/>
</dbReference>
<accession>A0A9F2QWV9</accession>
<evidence type="ECO:0000256" key="10">
    <source>
        <dbReference type="ARBA" id="ARBA00023054"/>
    </source>
</evidence>
<dbReference type="GO" id="GO:0005654">
    <property type="term" value="C:nucleoplasm"/>
    <property type="evidence" value="ECO:0007669"/>
    <property type="project" value="TreeGrafter"/>
</dbReference>
<evidence type="ECO:0000256" key="2">
    <source>
        <dbReference type="ARBA" id="ARBA00012794"/>
    </source>
</evidence>
<evidence type="ECO:0000256" key="15">
    <source>
        <dbReference type="ARBA" id="ARBA00031759"/>
    </source>
</evidence>
<proteinExistence type="predicted"/>
<evidence type="ECO:0000313" key="23">
    <source>
        <dbReference type="RefSeq" id="XP_007429342.1"/>
    </source>
</evidence>
<evidence type="ECO:0000256" key="12">
    <source>
        <dbReference type="ARBA" id="ARBA00029727"/>
    </source>
</evidence>
<comment type="catalytic activity">
    <reaction evidence="17">
        <text>adenosine(9) in tRNA + S-adenosyl-L-methionine = N(1)-methyladenosine(9) in tRNA + S-adenosyl-L-homocysteine + H(+)</text>
        <dbReference type="Rhea" id="RHEA:43148"/>
        <dbReference type="Rhea" id="RHEA-COMP:10363"/>
        <dbReference type="Rhea" id="RHEA-COMP:10364"/>
        <dbReference type="ChEBI" id="CHEBI:15378"/>
        <dbReference type="ChEBI" id="CHEBI:57856"/>
        <dbReference type="ChEBI" id="CHEBI:59789"/>
        <dbReference type="ChEBI" id="CHEBI:74411"/>
        <dbReference type="ChEBI" id="CHEBI:74491"/>
        <dbReference type="EC" id="2.1.1.218"/>
    </reaction>
</comment>
<dbReference type="OMA" id="TIMECVS"/>
<evidence type="ECO:0000256" key="16">
    <source>
        <dbReference type="ARBA" id="ARBA00033019"/>
    </source>
</evidence>
<dbReference type="InterPro" id="IPR007356">
    <property type="entry name" value="tRNA_m1G_MeTrfase_euk"/>
</dbReference>
<evidence type="ECO:0000256" key="6">
    <source>
        <dbReference type="ARBA" id="ARBA00022679"/>
    </source>
</evidence>
<evidence type="ECO:0000256" key="9">
    <source>
        <dbReference type="ARBA" id="ARBA00022946"/>
    </source>
</evidence>
<dbReference type="InterPro" id="IPR028564">
    <property type="entry name" value="MT_TRM10-typ"/>
</dbReference>
<dbReference type="AlphaFoldDB" id="A0A9F2QWV9"/>
<evidence type="ECO:0000256" key="4">
    <source>
        <dbReference type="ARBA" id="ARBA00014681"/>
    </source>
</evidence>
<keyword evidence="11" id="KW-0496">Mitochondrion</keyword>
<comment type="subcellular location">
    <subcellularLocation>
        <location evidence="1">Mitochondrion</location>
    </subcellularLocation>
</comment>
<evidence type="ECO:0000313" key="24">
    <source>
        <dbReference type="RefSeq" id="XP_025023095.1"/>
    </source>
</evidence>
<dbReference type="Proteomes" id="UP000695026">
    <property type="component" value="Unplaced"/>
</dbReference>